<dbReference type="Proteomes" id="UP001157418">
    <property type="component" value="Unassembled WGS sequence"/>
</dbReference>
<name>A0AAU9NR07_9ASTR</name>
<protein>
    <recommendedName>
        <fullName evidence="2">DUF8039 domain-containing protein</fullName>
    </recommendedName>
</protein>
<feature type="region of interest" description="Disordered" evidence="1">
    <location>
        <begin position="76"/>
        <end position="120"/>
    </location>
</feature>
<dbReference type="Pfam" id="PF26133">
    <property type="entry name" value="DUF8039"/>
    <property type="match status" value="1"/>
</dbReference>
<comment type="caution">
    <text evidence="3">The sequence shown here is derived from an EMBL/GenBank/DDBJ whole genome shotgun (WGS) entry which is preliminary data.</text>
</comment>
<evidence type="ECO:0000313" key="4">
    <source>
        <dbReference type="Proteomes" id="UP001157418"/>
    </source>
</evidence>
<dbReference type="AlphaFoldDB" id="A0AAU9NR07"/>
<proteinExistence type="predicted"/>
<evidence type="ECO:0000256" key="1">
    <source>
        <dbReference type="SAM" id="MobiDB-lite"/>
    </source>
</evidence>
<gene>
    <name evidence="3" type="ORF">LVIROSA_LOCUS26476</name>
</gene>
<accession>A0AAU9NR07</accession>
<evidence type="ECO:0000313" key="3">
    <source>
        <dbReference type="EMBL" id="CAH1440335.1"/>
    </source>
</evidence>
<feature type="domain" description="DUF8039" evidence="2">
    <location>
        <begin position="2"/>
        <end position="68"/>
    </location>
</feature>
<dbReference type="InterPro" id="IPR058352">
    <property type="entry name" value="DUF8039"/>
</dbReference>
<reference evidence="3 4" key="1">
    <citation type="submission" date="2022-01" db="EMBL/GenBank/DDBJ databases">
        <authorList>
            <person name="Xiong W."/>
            <person name="Schranz E."/>
        </authorList>
    </citation>
    <scope>NUCLEOTIDE SEQUENCE [LARGE SCALE GENOMIC DNA]</scope>
</reference>
<dbReference type="EMBL" id="CAKMRJ010005412">
    <property type="protein sequence ID" value="CAH1440335.1"/>
    <property type="molecule type" value="Genomic_DNA"/>
</dbReference>
<keyword evidence="4" id="KW-1185">Reference proteome</keyword>
<evidence type="ECO:0000259" key="2">
    <source>
        <dbReference type="Pfam" id="PF26133"/>
    </source>
</evidence>
<sequence>MIAIGKVNITYGKQMLHHKPLPKTCYKVSIQDALLDAACIPNIGNNGFKIVKDAVGCFAAWPKDQVILIDQEKVTPPSTIPKDGEKTTAPKVPPKRKFGSSASVLKQAMPNKKIQKNLQL</sequence>
<organism evidence="3 4">
    <name type="scientific">Lactuca virosa</name>
    <dbReference type="NCBI Taxonomy" id="75947"/>
    <lineage>
        <taxon>Eukaryota</taxon>
        <taxon>Viridiplantae</taxon>
        <taxon>Streptophyta</taxon>
        <taxon>Embryophyta</taxon>
        <taxon>Tracheophyta</taxon>
        <taxon>Spermatophyta</taxon>
        <taxon>Magnoliopsida</taxon>
        <taxon>eudicotyledons</taxon>
        <taxon>Gunneridae</taxon>
        <taxon>Pentapetalae</taxon>
        <taxon>asterids</taxon>
        <taxon>campanulids</taxon>
        <taxon>Asterales</taxon>
        <taxon>Asteraceae</taxon>
        <taxon>Cichorioideae</taxon>
        <taxon>Cichorieae</taxon>
        <taxon>Lactucinae</taxon>
        <taxon>Lactuca</taxon>
    </lineage>
</organism>